<name>A0ABU4WT15_9HYPH</name>
<dbReference type="PANTHER" id="PTHR36836">
    <property type="entry name" value="COLANIC ACID BIOSYNTHESIS PROTEIN WCAK"/>
    <property type="match status" value="1"/>
</dbReference>
<reference evidence="2 3" key="1">
    <citation type="submission" date="2023-08" db="EMBL/GenBank/DDBJ databases">
        <title>Implementing the SeqCode for naming new Mesorhizobium species isolated from Vachellia karroo root nodules.</title>
        <authorList>
            <person name="Van Lill M."/>
        </authorList>
    </citation>
    <scope>NUCLEOTIDE SEQUENCE [LARGE SCALE GENOMIC DNA]</scope>
    <source>
        <strain evidence="2 3">VK3E</strain>
    </source>
</reference>
<dbReference type="RefSeq" id="WP_320213092.1">
    <property type="nucleotide sequence ID" value="NZ_JAVIIS010000006.1"/>
</dbReference>
<protein>
    <submittedName>
        <fullName evidence="2">Polysaccharide pyruvyl transferase family protein</fullName>
    </submittedName>
</protein>
<sequence length="523" mass="57443">MAAHFLLHCKNDTLLSTLLGVDLGSALATSVVQQAKIATRIAWQHFGKCAVLTAAGLATDAKRGFSMKVVIENTVCLNTGDAAILLAIRHILRSIAGDNVKFLVFDSQPDVAARLYPKKDYPDLEFHKLLAESLFRYPHGGGIKGRLKSIYNRGVLRALRRFARNGAASSFFFSQSDRRGLDAYASADLVVTTGGTYLVENYDLEKRLNQFRIDAILGKDPIFFTQSLGPFKKSYNRQELGPIFDRAPLILLRDERSRNHMLDLVKDPGKCHVVADAVFALADTDRIKKHLGSAPAPTGRVAISVRHWSFVSDGEDGMRRYLDSIREIATILVRDHGKEVTFVSTCQGVPEYAHDDARTARAIVAELDSEIAKHVSVDAAFHTPDQLMALVKGCDFVVATRMHMMIMSLCVGTPVLPIAYEFKTKEVAKHIGVADLLLDIDTVTPSEAAEKLGRFIDNLDRYRGASLQAVLEEHASAMSATSQLSPLVANRSPNVASDVGERGEQSLARLRHSKHEGQGEPVV</sequence>
<keyword evidence="2" id="KW-0808">Transferase</keyword>
<organism evidence="2 3">
    <name type="scientific">Mesorhizobium australafricanum</name>
    <dbReference type="NCBI Taxonomy" id="3072311"/>
    <lineage>
        <taxon>Bacteria</taxon>
        <taxon>Pseudomonadati</taxon>
        <taxon>Pseudomonadota</taxon>
        <taxon>Alphaproteobacteria</taxon>
        <taxon>Hyphomicrobiales</taxon>
        <taxon>Phyllobacteriaceae</taxon>
        <taxon>Mesorhizobium</taxon>
    </lineage>
</organism>
<dbReference type="PANTHER" id="PTHR36836:SF1">
    <property type="entry name" value="COLANIC ACID BIOSYNTHESIS PROTEIN WCAK"/>
    <property type="match status" value="1"/>
</dbReference>
<feature type="domain" description="Polysaccharide pyruvyl transferase" evidence="1">
    <location>
        <begin position="78"/>
        <end position="420"/>
    </location>
</feature>
<evidence type="ECO:0000259" key="1">
    <source>
        <dbReference type="Pfam" id="PF04230"/>
    </source>
</evidence>
<dbReference type="Pfam" id="PF04230">
    <property type="entry name" value="PS_pyruv_trans"/>
    <property type="match status" value="1"/>
</dbReference>
<comment type="caution">
    <text evidence="2">The sequence shown here is derived from an EMBL/GenBank/DDBJ whole genome shotgun (WGS) entry which is preliminary data.</text>
</comment>
<dbReference type="GO" id="GO:0016740">
    <property type="term" value="F:transferase activity"/>
    <property type="evidence" value="ECO:0007669"/>
    <property type="project" value="UniProtKB-KW"/>
</dbReference>
<dbReference type="InterPro" id="IPR007345">
    <property type="entry name" value="Polysacch_pyruvyl_Trfase"/>
</dbReference>
<evidence type="ECO:0000313" key="2">
    <source>
        <dbReference type="EMBL" id="MDX8439198.1"/>
    </source>
</evidence>
<dbReference type="Proteomes" id="UP001272097">
    <property type="component" value="Unassembled WGS sequence"/>
</dbReference>
<keyword evidence="3" id="KW-1185">Reference proteome</keyword>
<gene>
    <name evidence="2" type="ORF">RFM51_06300</name>
</gene>
<evidence type="ECO:0000313" key="3">
    <source>
        <dbReference type="Proteomes" id="UP001272097"/>
    </source>
</evidence>
<accession>A0ABU4WT15</accession>
<proteinExistence type="predicted"/>
<dbReference type="EMBL" id="JAVIIS010000006">
    <property type="protein sequence ID" value="MDX8439198.1"/>
    <property type="molecule type" value="Genomic_DNA"/>
</dbReference>